<reference evidence="3" key="1">
    <citation type="journal article" date="2023" name="Plant J.">
        <title>Genome sequences and population genomics provide insights into the demographic history, inbreeding, and mutation load of two 'living fossil' tree species of Dipteronia.</title>
        <authorList>
            <person name="Feng Y."/>
            <person name="Comes H.P."/>
            <person name="Chen J."/>
            <person name="Zhu S."/>
            <person name="Lu R."/>
            <person name="Zhang X."/>
            <person name="Li P."/>
            <person name="Qiu J."/>
            <person name="Olsen K.M."/>
            <person name="Qiu Y."/>
        </authorList>
    </citation>
    <scope>NUCLEOTIDE SEQUENCE</scope>
    <source>
        <strain evidence="3">NBL</strain>
    </source>
</reference>
<dbReference type="GO" id="GO:0004803">
    <property type="term" value="F:transposase activity"/>
    <property type="evidence" value="ECO:0007669"/>
    <property type="project" value="InterPro"/>
</dbReference>
<comment type="caution">
    <text evidence="3">The sequence shown here is derived from an EMBL/GenBank/DDBJ whole genome shotgun (WGS) entry which is preliminary data.</text>
</comment>
<organism evidence="3 4">
    <name type="scientific">Dipteronia sinensis</name>
    <dbReference type="NCBI Taxonomy" id="43782"/>
    <lineage>
        <taxon>Eukaryota</taxon>
        <taxon>Viridiplantae</taxon>
        <taxon>Streptophyta</taxon>
        <taxon>Embryophyta</taxon>
        <taxon>Tracheophyta</taxon>
        <taxon>Spermatophyta</taxon>
        <taxon>Magnoliopsida</taxon>
        <taxon>eudicotyledons</taxon>
        <taxon>Gunneridae</taxon>
        <taxon>Pentapetalae</taxon>
        <taxon>rosids</taxon>
        <taxon>malvids</taxon>
        <taxon>Sapindales</taxon>
        <taxon>Sapindaceae</taxon>
        <taxon>Hippocastanoideae</taxon>
        <taxon>Acereae</taxon>
        <taxon>Dipteronia</taxon>
    </lineage>
</organism>
<feature type="domain" description="Transposase MuDR plant" evidence="2">
    <location>
        <begin position="163"/>
        <end position="220"/>
    </location>
</feature>
<dbReference type="EMBL" id="JANJYJ010000002">
    <property type="protein sequence ID" value="KAK3225250.1"/>
    <property type="molecule type" value="Genomic_DNA"/>
</dbReference>
<gene>
    <name evidence="3" type="ORF">Dsin_005112</name>
</gene>
<dbReference type="AlphaFoldDB" id="A0AAE0EG70"/>
<dbReference type="GO" id="GO:0006313">
    <property type="term" value="P:DNA transposition"/>
    <property type="evidence" value="ECO:0007669"/>
    <property type="project" value="InterPro"/>
</dbReference>
<protein>
    <recommendedName>
        <fullName evidence="2">Transposase MuDR plant domain-containing protein</fullName>
    </recommendedName>
</protein>
<evidence type="ECO:0000313" key="4">
    <source>
        <dbReference type="Proteomes" id="UP001281410"/>
    </source>
</evidence>
<dbReference type="PANTHER" id="PTHR31973">
    <property type="entry name" value="POLYPROTEIN, PUTATIVE-RELATED"/>
    <property type="match status" value="1"/>
</dbReference>
<dbReference type="PANTHER" id="PTHR31973:SF195">
    <property type="entry name" value="MUDR FAMILY TRANSPOSASE"/>
    <property type="match status" value="1"/>
</dbReference>
<dbReference type="Pfam" id="PF03108">
    <property type="entry name" value="DBD_Tnp_Mut"/>
    <property type="match status" value="1"/>
</dbReference>
<dbReference type="Proteomes" id="UP001281410">
    <property type="component" value="Unassembled WGS sequence"/>
</dbReference>
<evidence type="ECO:0000313" key="3">
    <source>
        <dbReference type="EMBL" id="KAK3225250.1"/>
    </source>
</evidence>
<evidence type="ECO:0000259" key="2">
    <source>
        <dbReference type="Pfam" id="PF03108"/>
    </source>
</evidence>
<feature type="region of interest" description="Disordered" evidence="1">
    <location>
        <begin position="24"/>
        <end position="66"/>
    </location>
</feature>
<keyword evidence="4" id="KW-1185">Reference proteome</keyword>
<name>A0AAE0EG70_9ROSI</name>
<proteinExistence type="predicted"/>
<dbReference type="InterPro" id="IPR004332">
    <property type="entry name" value="Transposase_MuDR"/>
</dbReference>
<accession>A0AAE0EG70</accession>
<dbReference type="GO" id="GO:0003677">
    <property type="term" value="F:DNA binding"/>
    <property type="evidence" value="ECO:0007669"/>
    <property type="project" value="UniProtKB-KW"/>
</dbReference>
<sequence>MWEKHNGRVNVICTRCRTLTIPTTDEETLQESDRNDRGAIGSDDEDCSTPPEFETNTNHGLDNLDKQYPFTEDETFVDFIVEEDNREGVDCGSSNFKGDSCGESDASDHSHCSGHHDVDLVDNTIIQRGSSSVSRPWTILGSEQYSFQTINHESSTSNGRFYKGRIFSSKKDLKRELSLLALKQHFEFRIKRSSKARFQATCKDENCSFIVHVRKIHEHKGIKKVMRIVYPDAPHGLCVFHMTMNLKNTFKREDATCIFKRAYQIYRESEFNEEMSELMQVHQKAYDDLMTIGPSRWSHAYSHVRRYFMITSNIAECINSCLQHARQFPITVLIEYIRDMMQKWFHDQRTFADSLRT</sequence>
<evidence type="ECO:0000256" key="1">
    <source>
        <dbReference type="SAM" id="MobiDB-lite"/>
    </source>
</evidence>